<keyword evidence="1" id="KW-0489">Methyltransferase</keyword>
<dbReference type="PANTHER" id="PTHR35276">
    <property type="entry name" value="S-ADENOSYL-L-METHIONINE-DEPENDENT METHYLTRANSFERASES SUPERFAMILY PROTEIN"/>
    <property type="match status" value="1"/>
</dbReference>
<keyword evidence="2" id="KW-1185">Reference proteome</keyword>
<dbReference type="InterPro" id="IPR010719">
    <property type="entry name" value="MnmM_MeTrfase"/>
</dbReference>
<dbReference type="Pfam" id="PF06962">
    <property type="entry name" value="rRNA_methylase"/>
    <property type="match status" value="1"/>
</dbReference>
<dbReference type="SUPFAM" id="SSF53335">
    <property type="entry name" value="S-adenosyl-L-methionine-dependent methyltransferases"/>
    <property type="match status" value="1"/>
</dbReference>
<evidence type="ECO:0000313" key="1">
    <source>
        <dbReference type="EMBL" id="MBR0600171.1"/>
    </source>
</evidence>
<proteinExistence type="predicted"/>
<dbReference type="Gene3D" id="3.40.50.150">
    <property type="entry name" value="Vaccinia Virus protein VP39"/>
    <property type="match status" value="1"/>
</dbReference>
<accession>A0A8J7W4G4</accession>
<name>A0A8J7W4G4_9FIRM</name>
<dbReference type="PANTHER" id="PTHR35276:SF1">
    <property type="entry name" value="TRNA (MNM(5)S(2)U34)-METHYLTRANSFERASE, CHLOROPLASTIC"/>
    <property type="match status" value="1"/>
</dbReference>
<organism evidence="1 2">
    <name type="scientific">Sinanaerobacter chloroacetimidivorans</name>
    <dbReference type="NCBI Taxonomy" id="2818044"/>
    <lineage>
        <taxon>Bacteria</taxon>
        <taxon>Bacillati</taxon>
        <taxon>Bacillota</taxon>
        <taxon>Clostridia</taxon>
        <taxon>Peptostreptococcales</taxon>
        <taxon>Anaerovoracaceae</taxon>
        <taxon>Sinanaerobacter</taxon>
    </lineage>
</organism>
<dbReference type="EMBL" id="JAGSND010000022">
    <property type="protein sequence ID" value="MBR0600171.1"/>
    <property type="molecule type" value="Genomic_DNA"/>
</dbReference>
<dbReference type="GO" id="GO:0008168">
    <property type="term" value="F:methyltransferase activity"/>
    <property type="evidence" value="ECO:0007669"/>
    <property type="project" value="UniProtKB-KW"/>
</dbReference>
<keyword evidence="1" id="KW-0808">Transferase</keyword>
<evidence type="ECO:0000313" key="2">
    <source>
        <dbReference type="Proteomes" id="UP000675664"/>
    </source>
</evidence>
<dbReference type="CDD" id="cd02440">
    <property type="entry name" value="AdoMet_MTases"/>
    <property type="match status" value="1"/>
</dbReference>
<gene>
    <name evidence="1" type="ORF">KCX82_20000</name>
</gene>
<reference evidence="1" key="2">
    <citation type="submission" date="2021-04" db="EMBL/GenBank/DDBJ databases">
        <authorList>
            <person name="Liu J."/>
        </authorList>
    </citation>
    <scope>NUCLEOTIDE SEQUENCE</scope>
    <source>
        <strain evidence="1">BAD-6</strain>
    </source>
</reference>
<dbReference type="GO" id="GO:0032259">
    <property type="term" value="P:methylation"/>
    <property type="evidence" value="ECO:0007669"/>
    <property type="project" value="UniProtKB-KW"/>
</dbReference>
<protein>
    <submittedName>
        <fullName evidence="1">Class I SAM-dependent methyltransferase</fullName>
    </submittedName>
</protein>
<dbReference type="AlphaFoldDB" id="A0A8J7W4G4"/>
<sequence>MEEYISPGDLVIDATAGNGNDTLALAKLAGKGGKVLAFDIQQEALKKTESLLKEEGFFDVCRLILDSHHNMGNYLAEEEKGGVSAIVFNLGYLPRANKELTTKVQTTLPAVEKSLEFIKPNGIVVLIVYSGHEEGMHEKEALLSFASQLSEKKYHTAYLSYPNQKKNPPELLLITKK</sequence>
<reference evidence="1" key="1">
    <citation type="submission" date="2021-04" db="EMBL/GenBank/DDBJ databases">
        <title>Sinoanaerobacter chloroacetimidivorans sp. nov., an obligate anaerobic bacterium isolated from anaerobic sludge.</title>
        <authorList>
            <person name="Bao Y."/>
        </authorList>
    </citation>
    <scope>NUCLEOTIDE SEQUENCE</scope>
    <source>
        <strain evidence="1">BAD-6</strain>
    </source>
</reference>
<comment type="caution">
    <text evidence="1">The sequence shown here is derived from an EMBL/GenBank/DDBJ whole genome shotgun (WGS) entry which is preliminary data.</text>
</comment>
<dbReference type="Proteomes" id="UP000675664">
    <property type="component" value="Unassembled WGS sequence"/>
</dbReference>
<dbReference type="InterPro" id="IPR029063">
    <property type="entry name" value="SAM-dependent_MTases_sf"/>
</dbReference>